<feature type="domain" description="4Fe-4S ferredoxin-type" evidence="6">
    <location>
        <begin position="20"/>
        <end position="48"/>
    </location>
</feature>
<evidence type="ECO:0000256" key="5">
    <source>
        <dbReference type="ARBA" id="ARBA00023002"/>
    </source>
</evidence>
<keyword evidence="5" id="KW-0560">Oxidoreductase</keyword>
<feature type="domain" description="4Fe-4S ferredoxin-type" evidence="6">
    <location>
        <begin position="55"/>
        <end position="84"/>
    </location>
</feature>
<organism evidence="7 8">
    <name type="scientific">Candidatus Methanolliviera hydrocarbonicum</name>
    <dbReference type="NCBI Taxonomy" id="2491085"/>
    <lineage>
        <taxon>Archaea</taxon>
        <taxon>Methanobacteriati</taxon>
        <taxon>Methanobacteriota</taxon>
        <taxon>Candidatus Methanoliparia</taxon>
        <taxon>Candidatus Methanoliparales</taxon>
        <taxon>Candidatus Methanollivieraceae</taxon>
        <taxon>Candidatus Methanolliviera</taxon>
    </lineage>
</organism>
<evidence type="ECO:0000313" key="8">
    <source>
        <dbReference type="Proteomes" id="UP000320766"/>
    </source>
</evidence>
<comment type="cofactor">
    <cofactor evidence="1">
        <name>FMN</name>
        <dbReference type="ChEBI" id="CHEBI:58210"/>
    </cofactor>
</comment>
<comment type="similarity">
    <text evidence="2">Belongs to the nitroreductase family.</text>
</comment>
<dbReference type="Gene3D" id="3.40.109.10">
    <property type="entry name" value="NADH Oxidase"/>
    <property type="match status" value="1"/>
</dbReference>
<evidence type="ECO:0000313" key="7">
    <source>
        <dbReference type="EMBL" id="RZN66644.1"/>
    </source>
</evidence>
<dbReference type="SUPFAM" id="SSF55469">
    <property type="entry name" value="FMN-dependent nitroreductase-like"/>
    <property type="match status" value="1"/>
</dbReference>
<dbReference type="PANTHER" id="PTHR43673:SF2">
    <property type="entry name" value="NITROREDUCTASE"/>
    <property type="match status" value="1"/>
</dbReference>
<dbReference type="EMBL" id="RXIL01000155">
    <property type="protein sequence ID" value="RZN66644.1"/>
    <property type="molecule type" value="Genomic_DNA"/>
</dbReference>
<dbReference type="InterPro" id="IPR029479">
    <property type="entry name" value="Nitroreductase"/>
</dbReference>
<dbReference type="Proteomes" id="UP000320766">
    <property type="component" value="Unassembled WGS sequence"/>
</dbReference>
<dbReference type="GO" id="GO:0016491">
    <property type="term" value="F:oxidoreductase activity"/>
    <property type="evidence" value="ECO:0007669"/>
    <property type="project" value="UniProtKB-KW"/>
</dbReference>
<gene>
    <name evidence="7" type="ORF">EF807_08295</name>
</gene>
<reference evidence="7 8" key="1">
    <citation type="journal article" date="2019" name="Nat. Microbiol.">
        <title>Wide diversity of methane and short-chain alkane metabolisms in uncultured archaea.</title>
        <authorList>
            <person name="Borrel G."/>
            <person name="Adam P.S."/>
            <person name="McKay L.J."/>
            <person name="Chen L.X."/>
            <person name="Sierra-Garcia I.N."/>
            <person name="Sieber C.M."/>
            <person name="Letourneur Q."/>
            <person name="Ghozlane A."/>
            <person name="Andersen G.L."/>
            <person name="Li W.J."/>
            <person name="Hallam S.J."/>
            <person name="Muyzer G."/>
            <person name="de Oliveira V.M."/>
            <person name="Inskeep W.P."/>
            <person name="Banfield J.F."/>
            <person name="Gribaldo S."/>
        </authorList>
    </citation>
    <scope>NUCLEOTIDE SEQUENCE [LARGE SCALE GENOMIC DNA]</scope>
    <source>
        <strain evidence="7">NM1b</strain>
    </source>
</reference>
<sequence length="344" mass="38392">MEIGIEERYANAHIPKCVPFDIKVDVEKCTKCKRCVLNCPGGIYWDEEKEMPRLGGYGLMEKVSLACNACLAACPSGALEYVGEYRVLEGRYKTTLQDVGLVPPNPFGDETPRPYDEIEEKLTDVEKVIYTRRANRIYQNKPLPKELINRILEAGRFAPSSGNGQPWKFIVVTDKNLIKEIDTECIKFLSIFRWLYLGSRGISGKDTPWRKALVPLLSYTMPGDMDQRPMGALGKAIDLYKETGDLHFDAPCVIYILNDVRGIASPELDTGICAQNMVLAAHALGLGTCYVGFGTVPFEFLSGLNKKLGIEYPWRMSTSIAVGYPKGKIDKAVPRGVPPVKWIE</sequence>
<proteinExistence type="inferred from homology"/>
<dbReference type="AlphaFoldDB" id="A0A520KUL1"/>
<evidence type="ECO:0000256" key="1">
    <source>
        <dbReference type="ARBA" id="ARBA00001917"/>
    </source>
</evidence>
<evidence type="ECO:0000259" key="6">
    <source>
        <dbReference type="PROSITE" id="PS51379"/>
    </source>
</evidence>
<dbReference type="PROSITE" id="PS51379">
    <property type="entry name" value="4FE4S_FER_2"/>
    <property type="match status" value="2"/>
</dbReference>
<protein>
    <submittedName>
        <fullName evidence="7">Nitroreductase</fullName>
    </submittedName>
</protein>
<keyword evidence="4" id="KW-0288">FMN</keyword>
<comment type="caution">
    <text evidence="7">The sequence shown here is derived from an EMBL/GenBank/DDBJ whole genome shotgun (WGS) entry which is preliminary data.</text>
</comment>
<dbReference type="SUPFAM" id="SSF54862">
    <property type="entry name" value="4Fe-4S ferredoxins"/>
    <property type="match status" value="1"/>
</dbReference>
<dbReference type="PROSITE" id="PS00198">
    <property type="entry name" value="4FE4S_FER_1"/>
    <property type="match status" value="1"/>
</dbReference>
<dbReference type="CDD" id="cd02062">
    <property type="entry name" value="Nitro_FMN_reductase"/>
    <property type="match status" value="1"/>
</dbReference>
<dbReference type="InterPro" id="IPR017900">
    <property type="entry name" value="4Fe4S_Fe_S_CS"/>
</dbReference>
<dbReference type="PANTHER" id="PTHR43673">
    <property type="entry name" value="NAD(P)H NITROREDUCTASE YDGI-RELATED"/>
    <property type="match status" value="1"/>
</dbReference>
<dbReference type="Pfam" id="PF00037">
    <property type="entry name" value="Fer4"/>
    <property type="match status" value="1"/>
</dbReference>
<evidence type="ECO:0000256" key="4">
    <source>
        <dbReference type="ARBA" id="ARBA00022643"/>
    </source>
</evidence>
<dbReference type="InterPro" id="IPR017896">
    <property type="entry name" value="4Fe4S_Fe-S-bd"/>
</dbReference>
<dbReference type="Gene3D" id="3.30.70.20">
    <property type="match status" value="1"/>
</dbReference>
<dbReference type="Pfam" id="PF00881">
    <property type="entry name" value="Nitroreductase"/>
    <property type="match status" value="1"/>
</dbReference>
<dbReference type="InterPro" id="IPR000415">
    <property type="entry name" value="Nitroreductase-like"/>
</dbReference>
<evidence type="ECO:0000256" key="2">
    <source>
        <dbReference type="ARBA" id="ARBA00007118"/>
    </source>
</evidence>
<name>A0A520KUL1_9EURY</name>
<keyword evidence="3" id="KW-0285">Flavoprotein</keyword>
<accession>A0A520KUL1</accession>
<evidence type="ECO:0000256" key="3">
    <source>
        <dbReference type="ARBA" id="ARBA00022630"/>
    </source>
</evidence>